<dbReference type="Proteomes" id="UP000652176">
    <property type="component" value="Unassembled WGS sequence"/>
</dbReference>
<feature type="signal peptide" evidence="2">
    <location>
        <begin position="1"/>
        <end position="23"/>
    </location>
</feature>
<name>A0ABR9D311_9GAMM</name>
<protein>
    <recommendedName>
        <fullName evidence="5">Cohesin domain-containing protein</fullName>
    </recommendedName>
</protein>
<dbReference type="Gene3D" id="2.60.40.680">
    <property type="match status" value="1"/>
</dbReference>
<proteinExistence type="predicted"/>
<evidence type="ECO:0000313" key="3">
    <source>
        <dbReference type="EMBL" id="MBD9356619.1"/>
    </source>
</evidence>
<keyword evidence="1" id="KW-0812">Transmembrane</keyword>
<keyword evidence="1" id="KW-1133">Transmembrane helix</keyword>
<reference evidence="3 4" key="1">
    <citation type="submission" date="2020-09" db="EMBL/GenBank/DDBJ databases">
        <title>Methylomonas albis sp. nov. and Methylomonas fluvii sp. nov.: Two cold-adapted methanotrophs from the River Elbe and an amended description of Methylovulum psychrotolerans strain Eb1.</title>
        <authorList>
            <person name="Bussmann I.K."/>
            <person name="Klings K.-W."/>
            <person name="Warnstedt J."/>
            <person name="Hoppert M."/>
            <person name="Saborowski A."/>
            <person name="Horn F."/>
            <person name="Liebner S."/>
        </authorList>
    </citation>
    <scope>NUCLEOTIDE SEQUENCE [LARGE SCALE GENOMIC DNA]</scope>
    <source>
        <strain evidence="3 4">EbA</strain>
    </source>
</reference>
<feature type="transmembrane region" description="Helical" evidence="1">
    <location>
        <begin position="170"/>
        <end position="194"/>
    </location>
</feature>
<evidence type="ECO:0000313" key="4">
    <source>
        <dbReference type="Proteomes" id="UP000652176"/>
    </source>
</evidence>
<evidence type="ECO:0000256" key="2">
    <source>
        <dbReference type="SAM" id="SignalP"/>
    </source>
</evidence>
<evidence type="ECO:0008006" key="5">
    <source>
        <dbReference type="Google" id="ProtNLM"/>
    </source>
</evidence>
<keyword evidence="4" id="KW-1185">Reference proteome</keyword>
<sequence length="203" mass="20847">MNKNVFVKLIALAFVGIFHTAEATTLSLKFPNNSNIYTTSVGSTFDAYIYADGLPDFGGFDFYLTYSSTNLLAQSLTSATVFGADTDASFANSIAPGSIHFAEAIAADSLATGGLNITGPTLLGTVKFKALTVSPINTAYLINFSNPAIFTFDGTSVSGSTQGGNVKVSALAAVPVPASIFLFVPGLLAVFGAISKSAGKITA</sequence>
<feature type="chain" id="PRO_5045918225" description="Cohesin domain-containing protein" evidence="2">
    <location>
        <begin position="24"/>
        <end position="203"/>
    </location>
</feature>
<keyword evidence="1" id="KW-0472">Membrane</keyword>
<dbReference type="RefSeq" id="WP_192374954.1">
    <property type="nucleotide sequence ID" value="NZ_CAJHIV010000001.1"/>
</dbReference>
<dbReference type="EMBL" id="JACXSS010000001">
    <property type="protein sequence ID" value="MBD9356619.1"/>
    <property type="molecule type" value="Genomic_DNA"/>
</dbReference>
<keyword evidence="2" id="KW-0732">Signal</keyword>
<dbReference type="SUPFAM" id="SSF49384">
    <property type="entry name" value="Carbohydrate-binding domain"/>
    <property type="match status" value="1"/>
</dbReference>
<gene>
    <name evidence="3" type="ORF">IE877_12105</name>
</gene>
<organism evidence="3 4">
    <name type="scientific">Methylomonas albis</name>
    <dbReference type="NCBI Taxonomy" id="1854563"/>
    <lineage>
        <taxon>Bacteria</taxon>
        <taxon>Pseudomonadati</taxon>
        <taxon>Pseudomonadota</taxon>
        <taxon>Gammaproteobacteria</taxon>
        <taxon>Methylococcales</taxon>
        <taxon>Methylococcaceae</taxon>
        <taxon>Methylomonas</taxon>
    </lineage>
</organism>
<evidence type="ECO:0000256" key="1">
    <source>
        <dbReference type="SAM" id="Phobius"/>
    </source>
</evidence>
<dbReference type="InterPro" id="IPR008965">
    <property type="entry name" value="CBM2/CBM3_carb-bd_dom_sf"/>
</dbReference>
<accession>A0ABR9D311</accession>
<comment type="caution">
    <text evidence="3">The sequence shown here is derived from an EMBL/GenBank/DDBJ whole genome shotgun (WGS) entry which is preliminary data.</text>
</comment>